<sequence length="97" mass="11000">MRNYEAIMKMTILQLEAFLDGVYCTGLNTGLYAARLEDVESYDILDENPFSVEWLTAEAEPAVLTSNRDSEDKECLNALTKAVLRNANIEYDENDDL</sequence>
<gene>
    <name evidence="1" type="ORF">Firmicute1046_2060</name>
</gene>
<accession>A0A650EN04</accession>
<evidence type="ECO:0000313" key="1">
    <source>
        <dbReference type="EMBL" id="QGT51130.1"/>
    </source>
</evidence>
<dbReference type="AlphaFoldDB" id="A0A650EN04"/>
<proteinExistence type="predicted"/>
<name>A0A650EN04_9FIRM</name>
<dbReference type="EMBL" id="MN577573">
    <property type="protein sequence ID" value="QGT51130.1"/>
    <property type="molecule type" value="Genomic_DNA"/>
</dbReference>
<protein>
    <submittedName>
        <fullName evidence="1">Uncharacterized protein</fullName>
    </submittedName>
</protein>
<reference evidence="1" key="1">
    <citation type="journal article" date="2020" name="J. ISSAAS">
        <title>Lactobacilli and other gastrointestinal microbiota of Peromyscus leucopus, reservoir host for agents of Lyme disease and other zoonoses in North America.</title>
        <authorList>
            <person name="Milovic A."/>
            <person name="Bassam K."/>
            <person name="Shao H."/>
            <person name="Chatzistamou I."/>
            <person name="Tufts D.M."/>
            <person name="Diuk-Wasser M."/>
            <person name="Barbour A.G."/>
        </authorList>
    </citation>
    <scope>NUCLEOTIDE SEQUENCE</scope>
    <source>
        <strain evidence="1">LL40</strain>
    </source>
</reference>
<organism evidence="1">
    <name type="scientific">uncultured Bacillota bacterium</name>
    <dbReference type="NCBI Taxonomy" id="344338"/>
    <lineage>
        <taxon>Bacteria</taxon>
        <taxon>Bacillati</taxon>
        <taxon>Bacillota</taxon>
        <taxon>environmental samples</taxon>
    </lineage>
</organism>